<reference evidence="4" key="1">
    <citation type="submission" date="2022-11" db="EMBL/GenBank/DDBJ databases">
        <title>Draft genome sequence of Hoeflea poritis E7-10 and Hoeflea prorocentri PM5-8, separated from scleractinian coral Porites lutea and marine dinoflagellate.</title>
        <authorList>
            <person name="Zhang G."/>
            <person name="Wei Q."/>
            <person name="Cai L."/>
        </authorList>
    </citation>
    <scope>NUCLEOTIDE SEQUENCE</scope>
    <source>
        <strain evidence="4">PM5-8</strain>
    </source>
</reference>
<dbReference type="PANTHER" id="PTHR30535:SF4">
    <property type="entry name" value="HEMIN-BINDING PERIPLASMIC PROTEIN HMUT"/>
    <property type="match status" value="1"/>
</dbReference>
<feature type="chain" id="PRO_5040777187" evidence="2">
    <location>
        <begin position="27"/>
        <end position="288"/>
    </location>
</feature>
<comment type="caution">
    <text evidence="4">The sequence shown here is derived from an EMBL/GenBank/DDBJ whole genome shotgun (WGS) entry which is preliminary data.</text>
</comment>
<keyword evidence="1" id="KW-0175">Coiled coil</keyword>
<keyword evidence="2" id="KW-0732">Signal</keyword>
<organism evidence="4 5">
    <name type="scientific">Hoeflea prorocentri</name>
    <dbReference type="NCBI Taxonomy" id="1922333"/>
    <lineage>
        <taxon>Bacteria</taxon>
        <taxon>Pseudomonadati</taxon>
        <taxon>Pseudomonadota</taxon>
        <taxon>Alphaproteobacteria</taxon>
        <taxon>Hyphomicrobiales</taxon>
        <taxon>Rhizobiaceae</taxon>
        <taxon>Hoeflea</taxon>
    </lineage>
</organism>
<accession>A0A9X3ZFH3</accession>
<dbReference type="AlphaFoldDB" id="A0A9X3ZFH3"/>
<dbReference type="PROSITE" id="PS50983">
    <property type="entry name" value="FE_B12_PBP"/>
    <property type="match status" value="1"/>
</dbReference>
<proteinExistence type="predicted"/>
<name>A0A9X3ZFH3_9HYPH</name>
<sequence>MFLQKIKSLSDVVILFLLLAVSAAHANKDAGSIVSIGGSITEIVFALGEQDRLVARDTTSNYPEDATKLPDVGYIRALSPEGVLSVGPDMILALEGSGPPEALEALKGASVPIVTIPERFDRDGIVAKIIAVGNALGVANKAEALAKQVEADVSRAQRQAAQVSQQRRVLFVLSLQGGRVLAAGANTSAAAIIEMAGGENALSDFSGYKQVNDEAIITAAPDIILVMSRTGNHQMNRESVLGHPALNATPAGKNAAIVEMGGQYLLGFGPRTAEAVRELSASLNGNDN</sequence>
<dbReference type="SUPFAM" id="SSF53807">
    <property type="entry name" value="Helical backbone' metal receptor"/>
    <property type="match status" value="1"/>
</dbReference>
<dbReference type="CDD" id="cd01149">
    <property type="entry name" value="HutB"/>
    <property type="match status" value="1"/>
</dbReference>
<evidence type="ECO:0000313" key="5">
    <source>
        <dbReference type="Proteomes" id="UP001151234"/>
    </source>
</evidence>
<evidence type="ECO:0000256" key="1">
    <source>
        <dbReference type="SAM" id="Coils"/>
    </source>
</evidence>
<evidence type="ECO:0000256" key="2">
    <source>
        <dbReference type="SAM" id="SignalP"/>
    </source>
</evidence>
<dbReference type="InterPro" id="IPR050902">
    <property type="entry name" value="ABC_Transporter_SBP"/>
</dbReference>
<gene>
    <name evidence="4" type="ORF">OQ273_02725</name>
</gene>
<feature type="signal peptide" evidence="2">
    <location>
        <begin position="1"/>
        <end position="26"/>
    </location>
</feature>
<keyword evidence="5" id="KW-1185">Reference proteome</keyword>
<feature type="domain" description="Fe/B12 periplasmic-binding" evidence="3">
    <location>
        <begin position="32"/>
        <end position="287"/>
    </location>
</feature>
<feature type="coiled-coil region" evidence="1">
    <location>
        <begin position="139"/>
        <end position="166"/>
    </location>
</feature>
<dbReference type="Pfam" id="PF01497">
    <property type="entry name" value="Peripla_BP_2"/>
    <property type="match status" value="1"/>
</dbReference>
<evidence type="ECO:0000313" key="4">
    <source>
        <dbReference type="EMBL" id="MDA5397477.1"/>
    </source>
</evidence>
<dbReference type="Proteomes" id="UP001151234">
    <property type="component" value="Unassembled WGS sequence"/>
</dbReference>
<dbReference type="Gene3D" id="3.40.50.1980">
    <property type="entry name" value="Nitrogenase molybdenum iron protein domain"/>
    <property type="match status" value="2"/>
</dbReference>
<dbReference type="PANTHER" id="PTHR30535">
    <property type="entry name" value="VITAMIN B12-BINDING PROTEIN"/>
    <property type="match status" value="1"/>
</dbReference>
<dbReference type="RefSeq" id="WP_267988938.1">
    <property type="nucleotide sequence ID" value="NZ_JAPJZI010000001.1"/>
</dbReference>
<protein>
    <submittedName>
        <fullName evidence="4">ABC transporter substrate-binding protein</fullName>
    </submittedName>
</protein>
<dbReference type="InterPro" id="IPR002491">
    <property type="entry name" value="ABC_transptr_periplasmic_BD"/>
</dbReference>
<evidence type="ECO:0000259" key="3">
    <source>
        <dbReference type="PROSITE" id="PS50983"/>
    </source>
</evidence>
<dbReference type="EMBL" id="JAPJZI010000001">
    <property type="protein sequence ID" value="MDA5397477.1"/>
    <property type="molecule type" value="Genomic_DNA"/>
</dbReference>